<sequence length="152" mass="15241">MGTLRTQLTRYALTACSLSAVLVCLSAQAAGNGEIVITRQVYPHAVGSIPAPPDPNPTVVNANPAAQINAMTAQGELGDGDFARISTGSSITRTITTGTNNLPGMINHTGMPGLTSSGRAGGSGGPSANLGGQINRSIEQGMRPLTTLGGGQ</sequence>
<protein>
    <recommendedName>
        <fullName evidence="4">Fap</fullName>
    </recommendedName>
</protein>
<evidence type="ECO:0008006" key="4">
    <source>
        <dbReference type="Google" id="ProtNLM"/>
    </source>
</evidence>
<evidence type="ECO:0000313" key="3">
    <source>
        <dbReference type="Proteomes" id="UP000809529"/>
    </source>
</evidence>
<proteinExistence type="predicted"/>
<name>A0ABS1ZF91_9PSED</name>
<keyword evidence="1" id="KW-0732">Signal</keyword>
<accession>A0ABS1ZF91</accession>
<evidence type="ECO:0000313" key="2">
    <source>
        <dbReference type="EMBL" id="MBM1195121.1"/>
    </source>
</evidence>
<gene>
    <name evidence="2" type="ORF">GYN02_08005</name>
</gene>
<feature type="chain" id="PRO_5046266562" description="Fap" evidence="1">
    <location>
        <begin position="30"/>
        <end position="152"/>
    </location>
</feature>
<feature type="signal peptide" evidence="1">
    <location>
        <begin position="1"/>
        <end position="29"/>
    </location>
</feature>
<dbReference type="EMBL" id="JAAEBW010000003">
    <property type="protein sequence ID" value="MBM1195121.1"/>
    <property type="molecule type" value="Genomic_DNA"/>
</dbReference>
<dbReference type="RefSeq" id="WP_059763264.1">
    <property type="nucleotide sequence ID" value="NZ_JAAEBW010000003.1"/>
</dbReference>
<reference evidence="2 3" key="1">
    <citation type="submission" date="2020-01" db="EMBL/GenBank/DDBJ databases">
        <title>Comparative genomics of meat spoilage bacteria.</title>
        <authorList>
            <person name="Hilgarth M."/>
            <person name="Vogel R.F."/>
        </authorList>
    </citation>
    <scope>NUCLEOTIDE SEQUENCE [LARGE SCALE GENOMIC DNA]</scope>
    <source>
        <strain evidence="2 3">TMW2.2077</strain>
    </source>
</reference>
<dbReference type="Proteomes" id="UP000809529">
    <property type="component" value="Unassembled WGS sequence"/>
</dbReference>
<organism evidence="2 3">
    <name type="scientific">Pseudomonas weihenstephanensis</name>
    <dbReference type="NCBI Taxonomy" id="1608994"/>
    <lineage>
        <taxon>Bacteria</taxon>
        <taxon>Pseudomonadati</taxon>
        <taxon>Pseudomonadota</taxon>
        <taxon>Gammaproteobacteria</taxon>
        <taxon>Pseudomonadales</taxon>
        <taxon>Pseudomonadaceae</taxon>
        <taxon>Pseudomonas</taxon>
    </lineage>
</organism>
<comment type="caution">
    <text evidence="2">The sequence shown here is derived from an EMBL/GenBank/DDBJ whole genome shotgun (WGS) entry which is preliminary data.</text>
</comment>
<keyword evidence="3" id="KW-1185">Reference proteome</keyword>
<evidence type="ECO:0000256" key="1">
    <source>
        <dbReference type="SAM" id="SignalP"/>
    </source>
</evidence>